<protein>
    <submittedName>
        <fullName evidence="1">Uncharacterized protein</fullName>
    </submittedName>
</protein>
<dbReference type="RefSeq" id="WP_197317298.1">
    <property type="nucleotide sequence ID" value="NZ_JADZSC010000002.1"/>
</dbReference>
<dbReference type="Proteomes" id="UP000614490">
    <property type="component" value="Unassembled WGS sequence"/>
</dbReference>
<accession>A0A931HWD9</accession>
<keyword evidence="2" id="KW-1185">Reference proteome</keyword>
<evidence type="ECO:0000313" key="2">
    <source>
        <dbReference type="Proteomes" id="UP000614490"/>
    </source>
</evidence>
<gene>
    <name evidence="1" type="ORF">H0267_10675</name>
</gene>
<proteinExistence type="predicted"/>
<dbReference type="AlphaFoldDB" id="A0A931HWD9"/>
<reference evidence="1 2" key="1">
    <citation type="journal article" date="2005" name="Int. J. Syst. Evol. Microbiol.">
        <title>Halobacillus yeomjeoni sp. nov., isolated from a marine solar saltern in Korea.</title>
        <authorList>
            <person name="Yoon J.H."/>
            <person name="Kang S.J."/>
            <person name="Lee C.H."/>
            <person name="Oh H.W."/>
            <person name="Oh T.K."/>
        </authorList>
    </citation>
    <scope>NUCLEOTIDE SEQUENCE [LARGE SCALE GENOMIC DNA]</scope>
    <source>
        <strain evidence="1 2">KCTC 3957</strain>
    </source>
</reference>
<evidence type="ECO:0000313" key="1">
    <source>
        <dbReference type="EMBL" id="MBH0230679.1"/>
    </source>
</evidence>
<name>A0A931HWD9_9BACI</name>
<organism evidence="1 2">
    <name type="scientific">Halobacillus yeomjeoni</name>
    <dbReference type="NCBI Taxonomy" id="311194"/>
    <lineage>
        <taxon>Bacteria</taxon>
        <taxon>Bacillati</taxon>
        <taxon>Bacillota</taxon>
        <taxon>Bacilli</taxon>
        <taxon>Bacillales</taxon>
        <taxon>Bacillaceae</taxon>
        <taxon>Halobacillus</taxon>
    </lineage>
</organism>
<dbReference type="EMBL" id="JADZSC010000002">
    <property type="protein sequence ID" value="MBH0230679.1"/>
    <property type="molecule type" value="Genomic_DNA"/>
</dbReference>
<comment type="caution">
    <text evidence="1">The sequence shown here is derived from an EMBL/GenBank/DDBJ whole genome shotgun (WGS) entry which is preliminary data.</text>
</comment>
<sequence>MEQSARSLMPLVHIWLDDAPTKFTHAFCERLAYQWMVEIVNPIPIPILEDKEYVTIITIEQVDGEFYASIPIESYDVEEGNEFTIYRFFMYPPG</sequence>